<dbReference type="InterPro" id="IPR055129">
    <property type="entry name" value="YEATS_dom"/>
</dbReference>
<keyword evidence="3" id="KW-0963">Cytoplasm</keyword>
<feature type="domain" description="YEATS" evidence="5">
    <location>
        <begin position="7"/>
        <end position="174"/>
    </location>
</feature>
<dbReference type="EMBL" id="KN882043">
    <property type="protein sequence ID" value="KIY46071.1"/>
    <property type="molecule type" value="Genomic_DNA"/>
</dbReference>
<comment type="function">
    <text evidence="3">Component of the SWR1 complex which mediates the ATP-dependent exchange of histone H2A for an H2A variant leading to transcriptional regulation of selected genes by chromatin remodeling. Component of the NuA4 histone acetyltransferase complex which is involved in transcriptional activation of selected genes principally by acetylation of nucleosomal histones H4 and H2A. The NuA4 complex is also involved in DNA repair. Yaf9 may also be required for viability in conditions in which the structural integrity of the spindle is compromised.</text>
</comment>
<dbReference type="InterPro" id="IPR038704">
    <property type="entry name" value="YEAST_sf"/>
</dbReference>
<feature type="region of interest" description="Disordered" evidence="4">
    <location>
        <begin position="198"/>
        <end position="222"/>
    </location>
</feature>
<keyword evidence="3" id="KW-0010">Activator</keyword>
<feature type="compositionally biased region" description="Basic and acidic residues" evidence="4">
    <location>
        <begin position="212"/>
        <end position="222"/>
    </location>
</feature>
<proteinExistence type="inferred from homology"/>
<comment type="domain">
    <text evidence="3">The coiled-coil domain is required for assembly into the NuA4 complex.</text>
</comment>
<evidence type="ECO:0000313" key="7">
    <source>
        <dbReference type="Proteomes" id="UP000054144"/>
    </source>
</evidence>
<evidence type="ECO:0000256" key="1">
    <source>
        <dbReference type="ARBA" id="ARBA00023242"/>
    </source>
</evidence>
<dbReference type="GO" id="GO:0006281">
    <property type="term" value="P:DNA repair"/>
    <property type="evidence" value="ECO:0007669"/>
    <property type="project" value="UniProtKB-UniRule"/>
</dbReference>
<dbReference type="PROSITE" id="PS51037">
    <property type="entry name" value="YEATS"/>
    <property type="match status" value="1"/>
</dbReference>
<name>A0A0D7A815_9AGAR</name>
<keyword evidence="3" id="KW-0234">DNA repair</keyword>
<reference evidence="6 7" key="1">
    <citation type="journal article" date="2015" name="Fungal Genet. Biol.">
        <title>Evolution of novel wood decay mechanisms in Agaricales revealed by the genome sequences of Fistulina hepatica and Cylindrobasidium torrendii.</title>
        <authorList>
            <person name="Floudas D."/>
            <person name="Held B.W."/>
            <person name="Riley R."/>
            <person name="Nagy L.G."/>
            <person name="Koehler G."/>
            <person name="Ransdell A.S."/>
            <person name="Younus H."/>
            <person name="Chow J."/>
            <person name="Chiniquy J."/>
            <person name="Lipzen A."/>
            <person name="Tritt A."/>
            <person name="Sun H."/>
            <person name="Haridas S."/>
            <person name="LaButti K."/>
            <person name="Ohm R.A."/>
            <person name="Kues U."/>
            <person name="Blanchette R.A."/>
            <person name="Grigoriev I.V."/>
            <person name="Minto R.E."/>
            <person name="Hibbett D.S."/>
        </authorList>
    </citation>
    <scope>NUCLEOTIDE SEQUENCE [LARGE SCALE GENOMIC DNA]</scope>
    <source>
        <strain evidence="6 7">ATCC 64428</strain>
    </source>
</reference>
<dbReference type="CDD" id="cd16908">
    <property type="entry name" value="YEATS_Yaf9_like"/>
    <property type="match status" value="1"/>
</dbReference>
<evidence type="ECO:0000256" key="3">
    <source>
        <dbReference type="RuleBase" id="RU367117"/>
    </source>
</evidence>
<keyword evidence="3" id="KW-0227">DNA damage</keyword>
<dbReference type="GO" id="GO:0006355">
    <property type="term" value="P:regulation of DNA-templated transcription"/>
    <property type="evidence" value="ECO:0007669"/>
    <property type="project" value="InterPro"/>
</dbReference>
<dbReference type="AlphaFoldDB" id="A0A0D7A815"/>
<dbReference type="InterPro" id="IPR005033">
    <property type="entry name" value="YEATS"/>
</dbReference>
<dbReference type="GO" id="GO:0000812">
    <property type="term" value="C:Swr1 complex"/>
    <property type="evidence" value="ECO:0007669"/>
    <property type="project" value="UniProtKB-UniRule"/>
</dbReference>
<keyword evidence="3" id="KW-0156">Chromatin regulator</keyword>
<keyword evidence="3" id="KW-0804">Transcription</keyword>
<comment type="similarity">
    <text evidence="3">Belongs to the YAF9 family.</text>
</comment>
<dbReference type="Gene3D" id="2.60.40.1970">
    <property type="entry name" value="YEATS domain"/>
    <property type="match status" value="1"/>
</dbReference>
<evidence type="ECO:0000259" key="5">
    <source>
        <dbReference type="PROSITE" id="PS51037"/>
    </source>
</evidence>
<accession>A0A0D7A815</accession>
<evidence type="ECO:0000313" key="6">
    <source>
        <dbReference type="EMBL" id="KIY46071.1"/>
    </source>
</evidence>
<dbReference type="OrthoDB" id="16041at2759"/>
<evidence type="ECO:0000256" key="4">
    <source>
        <dbReference type="SAM" id="MobiDB-lite"/>
    </source>
</evidence>
<dbReference type="PANTHER" id="PTHR23195">
    <property type="entry name" value="YEATS DOMAIN"/>
    <property type="match status" value="1"/>
</dbReference>
<keyword evidence="3" id="KW-0175">Coiled coil</keyword>
<organism evidence="6 7">
    <name type="scientific">Fistulina hepatica ATCC 64428</name>
    <dbReference type="NCBI Taxonomy" id="1128425"/>
    <lineage>
        <taxon>Eukaryota</taxon>
        <taxon>Fungi</taxon>
        <taxon>Dikarya</taxon>
        <taxon>Basidiomycota</taxon>
        <taxon>Agaricomycotina</taxon>
        <taxon>Agaricomycetes</taxon>
        <taxon>Agaricomycetidae</taxon>
        <taxon>Agaricales</taxon>
        <taxon>Fistulinaceae</taxon>
        <taxon>Fistulina</taxon>
    </lineage>
</organism>
<dbReference type="GO" id="GO:0006325">
    <property type="term" value="P:chromatin organization"/>
    <property type="evidence" value="ECO:0007669"/>
    <property type="project" value="UniProtKB-KW"/>
</dbReference>
<keyword evidence="7" id="KW-1185">Reference proteome</keyword>
<dbReference type="Proteomes" id="UP000054144">
    <property type="component" value="Unassembled WGS sequence"/>
</dbReference>
<keyword evidence="3" id="KW-0805">Transcription regulation</keyword>
<evidence type="ECO:0000256" key="2">
    <source>
        <dbReference type="PROSITE-ProRule" id="PRU00376"/>
    </source>
</evidence>
<comment type="subunit">
    <text evidence="3">Component of the SWR1 chromatin-remodeling complex and of the NuA4 histone acetyltransferase complex.</text>
</comment>
<gene>
    <name evidence="3" type="primary">YAF9</name>
    <name evidence="6" type="ORF">FISHEDRAFT_66555</name>
</gene>
<protein>
    <recommendedName>
        <fullName evidence="3">Protein AF-9 homolog</fullName>
    </recommendedName>
</protein>
<dbReference type="GO" id="GO:0005737">
    <property type="term" value="C:cytoplasm"/>
    <property type="evidence" value="ECO:0007669"/>
    <property type="project" value="UniProtKB-SubCell"/>
</dbReference>
<sequence length="255" mass="29009">MSNEKIRVRGVTIHRPIIYGNVATVLTPEEKQSAPPDHTHKWTVAVRSVASANPDVVGGADDLSYFIKRVSFKLHETYPNPTRTVEKPPFEISETGWGEFEIVIRITFVPDSGEKTQVLYHHLKLHPWTANPAQPELPPPIEEAAKLGSVHSWQYDEVVFSDPYSVFLNTLMAHPPTSMPKTRNSRRPIPFHVADPASLEASQGSGAPEFHQGMEQEEKARLEESRKILLKELDKWRKVLSEKEKELQKLQKRLQ</sequence>
<dbReference type="Pfam" id="PF03366">
    <property type="entry name" value="YEATS"/>
    <property type="match status" value="1"/>
</dbReference>
<comment type="subcellular location">
    <subcellularLocation>
        <location evidence="3">Nucleus</location>
    </subcellularLocation>
    <subcellularLocation>
        <location evidence="3">Cytoplasm</location>
    </subcellularLocation>
</comment>
<keyword evidence="1 2" id="KW-0539">Nucleus</keyword>